<evidence type="ECO:0000313" key="7">
    <source>
        <dbReference type="EMBL" id="GAH72842.1"/>
    </source>
</evidence>
<keyword evidence="4" id="KW-0233">DNA recombination</keyword>
<dbReference type="GO" id="GO:0006310">
    <property type="term" value="P:DNA recombination"/>
    <property type="evidence" value="ECO:0007669"/>
    <property type="project" value="UniProtKB-KW"/>
</dbReference>
<dbReference type="AlphaFoldDB" id="X1HTN6"/>
<keyword evidence="2" id="KW-0815">Transposition</keyword>
<evidence type="ECO:0000259" key="6">
    <source>
        <dbReference type="Pfam" id="PF07282"/>
    </source>
</evidence>
<dbReference type="InterPro" id="IPR001959">
    <property type="entry name" value="Transposase"/>
</dbReference>
<comment type="similarity">
    <text evidence="1">In the C-terminal section; belongs to the transposase 35 family.</text>
</comment>
<protein>
    <submittedName>
        <fullName evidence="7">Uncharacterized protein</fullName>
    </submittedName>
</protein>
<comment type="caution">
    <text evidence="7">The sequence shown here is derived from an EMBL/GenBank/DDBJ whole genome shotgun (WGS) entry which is preliminary data.</text>
</comment>
<feature type="domain" description="Cas12f1-like TNB" evidence="6">
    <location>
        <begin position="126"/>
        <end position="195"/>
    </location>
</feature>
<feature type="non-terminal residue" evidence="7">
    <location>
        <position position="227"/>
    </location>
</feature>
<dbReference type="Pfam" id="PF07282">
    <property type="entry name" value="Cas12f1-like_TNB"/>
    <property type="match status" value="1"/>
</dbReference>
<name>X1HTN6_9ZZZZ</name>
<accession>X1HTN6</accession>
<feature type="domain" description="Probable transposase IS891/IS1136/IS1341" evidence="5">
    <location>
        <begin position="2"/>
        <end position="105"/>
    </location>
</feature>
<gene>
    <name evidence="7" type="ORF">S03H2_47578</name>
</gene>
<keyword evidence="3" id="KW-0238">DNA-binding</keyword>
<dbReference type="EMBL" id="BARU01029947">
    <property type="protein sequence ID" value="GAH72842.1"/>
    <property type="molecule type" value="Genomic_DNA"/>
</dbReference>
<evidence type="ECO:0000256" key="3">
    <source>
        <dbReference type="ARBA" id="ARBA00023125"/>
    </source>
</evidence>
<dbReference type="InterPro" id="IPR010095">
    <property type="entry name" value="Cas12f1-like_TNB"/>
</dbReference>
<evidence type="ECO:0000256" key="2">
    <source>
        <dbReference type="ARBA" id="ARBA00022578"/>
    </source>
</evidence>
<evidence type="ECO:0000256" key="4">
    <source>
        <dbReference type="ARBA" id="ARBA00023172"/>
    </source>
</evidence>
<dbReference type="Pfam" id="PF01385">
    <property type="entry name" value="OrfB_IS605"/>
    <property type="match status" value="1"/>
</dbReference>
<evidence type="ECO:0000256" key="1">
    <source>
        <dbReference type="ARBA" id="ARBA00008761"/>
    </source>
</evidence>
<reference evidence="7" key="1">
    <citation type="journal article" date="2014" name="Front. Microbiol.">
        <title>High frequency of phylogenetically diverse reductive dehalogenase-homologous genes in deep subseafloor sedimentary metagenomes.</title>
        <authorList>
            <person name="Kawai M."/>
            <person name="Futagami T."/>
            <person name="Toyoda A."/>
            <person name="Takaki Y."/>
            <person name="Nishi S."/>
            <person name="Hori S."/>
            <person name="Arai W."/>
            <person name="Tsubouchi T."/>
            <person name="Morono Y."/>
            <person name="Uchiyama I."/>
            <person name="Ito T."/>
            <person name="Fujiyama A."/>
            <person name="Inagaki F."/>
            <person name="Takami H."/>
        </authorList>
    </citation>
    <scope>NUCLEOTIDE SEQUENCE</scope>
    <source>
        <strain evidence="7">Expedition CK06-06</strain>
    </source>
</reference>
<dbReference type="GO" id="GO:0032196">
    <property type="term" value="P:transposition"/>
    <property type="evidence" value="ECO:0007669"/>
    <property type="project" value="UniProtKB-KW"/>
</dbReference>
<sequence length="227" mass="26593">MINLATFVDNLGGQPIVIKDAGKGIKSITQYYLKRQKQLQIQYAQQQRQQLKGKSKLRYGHTYYKLREKWRRKLKDAIHKLTCYLLDLWVERGLHEVIIGYNEKWKQGVQFWKKITQMFVTIPFLRIINILKYKGAERGIKVEMIPEKYTSKCSFLDNEFPQARKKYAGRRVTRGLFRSAQGHLINADVNAAYNILLKSDPKALPKRRVNGVGGYVMYPLRVSIELL</sequence>
<evidence type="ECO:0000259" key="5">
    <source>
        <dbReference type="Pfam" id="PF01385"/>
    </source>
</evidence>
<proteinExistence type="inferred from homology"/>
<organism evidence="7">
    <name type="scientific">marine sediment metagenome</name>
    <dbReference type="NCBI Taxonomy" id="412755"/>
    <lineage>
        <taxon>unclassified sequences</taxon>
        <taxon>metagenomes</taxon>
        <taxon>ecological metagenomes</taxon>
    </lineage>
</organism>
<dbReference type="GO" id="GO:0003677">
    <property type="term" value="F:DNA binding"/>
    <property type="evidence" value="ECO:0007669"/>
    <property type="project" value="UniProtKB-KW"/>
</dbReference>
<dbReference type="NCBIfam" id="TIGR01766">
    <property type="entry name" value="IS200/IS605 family accessory protein TnpB-like domain"/>
    <property type="match status" value="1"/>
</dbReference>